<dbReference type="eggNOG" id="ENOG5033BS9">
    <property type="taxonomic scope" value="Bacteria"/>
</dbReference>
<dbReference type="STRING" id="1449350.OCH239_00915"/>
<dbReference type="Proteomes" id="UP000022447">
    <property type="component" value="Unassembled WGS sequence"/>
</dbReference>
<accession>X7EK30</accession>
<keyword evidence="2" id="KW-1185">Reference proteome</keyword>
<protein>
    <submittedName>
        <fullName evidence="1">Uncharacterized protein</fullName>
    </submittedName>
</protein>
<gene>
    <name evidence="1" type="ORF">OCH239_00915</name>
</gene>
<dbReference type="RefSeq" id="WP_037257252.1">
    <property type="nucleotide sequence ID" value="NZ_JALZ01000001.1"/>
</dbReference>
<evidence type="ECO:0000313" key="1">
    <source>
        <dbReference type="EMBL" id="ETX16429.1"/>
    </source>
</evidence>
<reference evidence="1 2" key="1">
    <citation type="submission" date="2014-01" db="EMBL/GenBank/DDBJ databases">
        <title>Roseivivax halodurans JCM 10272 Genome Sequencing.</title>
        <authorList>
            <person name="Lai Q."/>
            <person name="Li G."/>
            <person name="Shao Z."/>
        </authorList>
    </citation>
    <scope>NUCLEOTIDE SEQUENCE [LARGE SCALE GENOMIC DNA]</scope>
    <source>
        <strain evidence="1 2">JCM 10272</strain>
    </source>
</reference>
<evidence type="ECO:0000313" key="2">
    <source>
        <dbReference type="Proteomes" id="UP000022447"/>
    </source>
</evidence>
<proteinExistence type="predicted"/>
<dbReference type="EMBL" id="JALZ01000001">
    <property type="protein sequence ID" value="ETX16429.1"/>
    <property type="molecule type" value="Genomic_DNA"/>
</dbReference>
<sequence length="86" mass="9504">MAQGHSNGTVARQATTRARLNYRKTILLGVFGAEGQREALIRLPDGRVARVTRGTRIGRSQVVSIDEDRIAIATGRRAHWIEIPGR</sequence>
<dbReference type="AlphaFoldDB" id="X7EK30"/>
<dbReference type="Gene3D" id="2.30.30.830">
    <property type="match status" value="1"/>
</dbReference>
<name>X7EK30_9RHOB</name>
<comment type="caution">
    <text evidence="1">The sequence shown here is derived from an EMBL/GenBank/DDBJ whole genome shotgun (WGS) entry which is preliminary data.</text>
</comment>
<organism evidence="1 2">
    <name type="scientific">Roseivivax halodurans JCM 10272</name>
    <dbReference type="NCBI Taxonomy" id="1449350"/>
    <lineage>
        <taxon>Bacteria</taxon>
        <taxon>Pseudomonadati</taxon>
        <taxon>Pseudomonadota</taxon>
        <taxon>Alphaproteobacteria</taxon>
        <taxon>Rhodobacterales</taxon>
        <taxon>Roseobacteraceae</taxon>
        <taxon>Roseivivax</taxon>
    </lineage>
</organism>